<reference evidence="3" key="1">
    <citation type="submission" date="2022-06" db="EMBL/GenBank/DDBJ databases">
        <title>Draft genome sequence of Streptomyces sp. RB6PN25 isolated from peat swamp forest in Thailand.</title>
        <authorList>
            <person name="Duangmal K."/>
            <person name="Klaysubun C."/>
        </authorList>
    </citation>
    <scope>NUCLEOTIDE SEQUENCE</scope>
    <source>
        <strain evidence="3">RB6PN25</strain>
    </source>
</reference>
<keyword evidence="2" id="KW-0732">Signal</keyword>
<dbReference type="EMBL" id="JANFNG010000003">
    <property type="protein sequence ID" value="MCQ4080483.1"/>
    <property type="molecule type" value="Genomic_DNA"/>
</dbReference>
<sequence>MNRRKGALVAALSATATLAAVVPAASATVPDQGRTDHHAVPGLQSVDPQWRDVPGWIYAIPRHVVESSFGGQISFVVTGNQLPRLQHFTLHSPSLDAGCRHGNTLEGRMVVSDWNGRFNTPAVARGCVNGVYLIEASEHFPPFKTYITSLVIEQPHGGPPHPHPHPHPHQHPDFHPHRA</sequence>
<dbReference type="Proteomes" id="UP001057702">
    <property type="component" value="Unassembled WGS sequence"/>
</dbReference>
<gene>
    <name evidence="3" type="ORF">NGB36_07675</name>
</gene>
<protein>
    <submittedName>
        <fullName evidence="3">Uncharacterized protein</fullName>
    </submittedName>
</protein>
<name>A0ABT1PTN2_9ACTN</name>
<proteinExistence type="predicted"/>
<feature type="compositionally biased region" description="Basic and acidic residues" evidence="1">
    <location>
        <begin position="170"/>
        <end position="179"/>
    </location>
</feature>
<feature type="chain" id="PRO_5045291823" evidence="2">
    <location>
        <begin position="28"/>
        <end position="179"/>
    </location>
</feature>
<organism evidence="3 4">
    <name type="scientific">Streptomyces humicola</name>
    <dbReference type="NCBI Taxonomy" id="2953240"/>
    <lineage>
        <taxon>Bacteria</taxon>
        <taxon>Bacillati</taxon>
        <taxon>Actinomycetota</taxon>
        <taxon>Actinomycetes</taxon>
        <taxon>Kitasatosporales</taxon>
        <taxon>Streptomycetaceae</taxon>
        <taxon>Streptomyces</taxon>
    </lineage>
</organism>
<evidence type="ECO:0000256" key="1">
    <source>
        <dbReference type="SAM" id="MobiDB-lite"/>
    </source>
</evidence>
<dbReference type="RefSeq" id="WP_255919369.1">
    <property type="nucleotide sequence ID" value="NZ_JANFNG010000003.1"/>
</dbReference>
<feature type="signal peptide" evidence="2">
    <location>
        <begin position="1"/>
        <end position="27"/>
    </location>
</feature>
<accession>A0ABT1PTN2</accession>
<keyword evidence="4" id="KW-1185">Reference proteome</keyword>
<feature type="region of interest" description="Disordered" evidence="1">
    <location>
        <begin position="152"/>
        <end position="179"/>
    </location>
</feature>
<evidence type="ECO:0000313" key="4">
    <source>
        <dbReference type="Proteomes" id="UP001057702"/>
    </source>
</evidence>
<evidence type="ECO:0000313" key="3">
    <source>
        <dbReference type="EMBL" id="MCQ4080483.1"/>
    </source>
</evidence>
<comment type="caution">
    <text evidence="3">The sequence shown here is derived from an EMBL/GenBank/DDBJ whole genome shotgun (WGS) entry which is preliminary data.</text>
</comment>
<evidence type="ECO:0000256" key="2">
    <source>
        <dbReference type="SAM" id="SignalP"/>
    </source>
</evidence>